<name>A0A2T4H9I2_FUSCU</name>
<dbReference type="GO" id="GO:0000976">
    <property type="term" value="F:transcription cis-regulatory region binding"/>
    <property type="evidence" value="ECO:0007669"/>
    <property type="project" value="TreeGrafter"/>
</dbReference>
<proteinExistence type="predicted"/>
<dbReference type="CDD" id="cd12148">
    <property type="entry name" value="fungal_TF_MHR"/>
    <property type="match status" value="1"/>
</dbReference>
<dbReference type="EMBL" id="PVEM01000001">
    <property type="protein sequence ID" value="PTD12468.1"/>
    <property type="molecule type" value="Genomic_DNA"/>
</dbReference>
<keyword evidence="6" id="KW-0175">Coiled coil</keyword>
<evidence type="ECO:0000256" key="6">
    <source>
        <dbReference type="SAM" id="Coils"/>
    </source>
</evidence>
<dbReference type="InterPro" id="IPR051089">
    <property type="entry name" value="prtT"/>
</dbReference>
<evidence type="ECO:0000256" key="1">
    <source>
        <dbReference type="ARBA" id="ARBA00004123"/>
    </source>
</evidence>
<evidence type="ECO:0000256" key="2">
    <source>
        <dbReference type="ARBA" id="ARBA00023015"/>
    </source>
</evidence>
<dbReference type="GO" id="GO:0005634">
    <property type="term" value="C:nucleus"/>
    <property type="evidence" value="ECO:0007669"/>
    <property type="project" value="UniProtKB-SubCell"/>
</dbReference>
<evidence type="ECO:0000313" key="10">
    <source>
        <dbReference type="Proteomes" id="UP000241587"/>
    </source>
</evidence>
<feature type="coiled-coil region" evidence="6">
    <location>
        <begin position="1181"/>
        <end position="1211"/>
    </location>
</feature>
<reference evidence="9 10" key="1">
    <citation type="submission" date="2018-02" db="EMBL/GenBank/DDBJ databases">
        <title>Fusarium culmorum secondary metabolites in fungal-bacterial-plant interactions.</title>
        <authorList>
            <person name="Schmidt R."/>
        </authorList>
    </citation>
    <scope>NUCLEOTIDE SEQUENCE [LARGE SCALE GENOMIC DNA]</scope>
    <source>
        <strain evidence="9 10">PV</strain>
    </source>
</reference>
<keyword evidence="4" id="KW-0804">Transcription</keyword>
<accession>A0A2T4H9I2</accession>
<sequence length="1307" mass="147294">MSSTDGHRPKPATAKWGAACAQCSIAKAKCIRSNNTPGSKCDRCERLVKNCTEQVHRPRKKRTVKPSRTAQIEERLNGLVNLLKADGLTNADLATDTTCIPTEADPHVIDQQKPSTKETEPSFISNTQGWSIPDTYNSYAPPQCICRQISGEVPPPPGSDQELLNLYRKEFQAMNPFVIIPHGVTAAKLRETRPFLMASIRMVTSSRSLRSMRAQMYHLMKHVADHMLIRSERSLDLLLGIVVIVTWYQYHCFMHAQLNNLIALATTLVGELGLNRSPVVNERTSLMVVIPFQPKTRTNEERRALLGVWYLSSSMAVGFQRIESMRYTRYGQSCLSVLEQEREYETDARLVALVRIQHLTERISQLNAPNEPVEEVAGFPTAPMSAYVSAFQTELDKIRNGLPLELQNDNVIKMSLNAVVIRLYEPPLLDTSRIISMSESLTTPTSGAASALDIFYQSRNALKQFFDHWQSIPISEYHSQTTPVAAQLIYGMTMLGRWTKFTAQIPLTGPPMPMPEDTSAQNPNLELYKADSEYSASVSPAHATPSGTTPSVCENHSQAASPIVLREGTDPRLPAAVAALRSQIETQPGLYLDVTGILSGIYSKFEEVNASVQASSTEPGTSDHNLWSMSAIKVRITRAKLERWVEIVASGTAALKIHDGDIRDTDMDDRGESDNGRATAPGIAQPGNEIQMDEFGMSDWNEMPWNPDMLQGVDPSIWFDGYLDWGAVMNSMSNNEQSEAAAPLFYPRVPIVDIAPRRKVVWVWICTPIFKEALCHLETLKPRPDQHPSWTSVYLVKRNKRLEHILSHAFFKKKHSASSNYTSHQLANVDEPKAWISDRNYWLLRDTGAENPLYENVLGRLEFYKVLQNERFREGPSGEMIGPIRHLFVSNPDGTSVMAILKTANQFQAPALHELFANYITTSPTPSIKLKLSDFWNTSYVISFTLPFYAIGLSGRQDKRTLHDPERKFRARYLLDSFNIQELRPLLGHSEDSCLEGKLVLHEGVYSFATTGVTEEHWTAYCFDDDFFESEPRLLEEGEELESSEGFVDPIIVEVEVKDTATQWRPRQYSLVALAIQLDKIHGHHARIHDVFKHSVDSYTPNTRYGPSRNLNPSNKQDWKQFPELLSKVIFYNTKIIEEVENFLENDVQLSSVSVPQGELWQSLRSDVKALKALRAIEGILKELKDIGDKLEETKRSFKELRREKKLDRADEQQIREERSKELAVAAVEIFTLDTVTVSLCVCVLCRGHNEVFEKRGPRTSHSGFTSPNGLSYLRYTYGLRRGHSGCASTVKYNMYVSGSAKTGHQS</sequence>
<keyword evidence="5" id="KW-0539">Nucleus</keyword>
<dbReference type="InterPro" id="IPR036864">
    <property type="entry name" value="Zn2-C6_fun-type_DNA-bd_sf"/>
</dbReference>
<evidence type="ECO:0000256" key="5">
    <source>
        <dbReference type="ARBA" id="ARBA00023242"/>
    </source>
</evidence>
<evidence type="ECO:0000313" key="9">
    <source>
        <dbReference type="EMBL" id="PTD12468.1"/>
    </source>
</evidence>
<comment type="caution">
    <text evidence="9">The sequence shown here is derived from an EMBL/GenBank/DDBJ whole genome shotgun (WGS) entry which is preliminary data.</text>
</comment>
<gene>
    <name evidence="9" type="ORF">FCULG_00003406</name>
</gene>
<keyword evidence="3" id="KW-0238">DNA-binding</keyword>
<protein>
    <recommendedName>
        <fullName evidence="8">Zn(2)-C6 fungal-type domain-containing protein</fullName>
    </recommendedName>
</protein>
<keyword evidence="2" id="KW-0805">Transcription regulation</keyword>
<dbReference type="OMA" id="REYETDA"/>
<dbReference type="GO" id="GO:0000981">
    <property type="term" value="F:DNA-binding transcription factor activity, RNA polymerase II-specific"/>
    <property type="evidence" value="ECO:0007669"/>
    <property type="project" value="InterPro"/>
</dbReference>
<evidence type="ECO:0000259" key="8">
    <source>
        <dbReference type="PROSITE" id="PS00463"/>
    </source>
</evidence>
<organism evidence="9 10">
    <name type="scientific">Fusarium culmorum</name>
    <dbReference type="NCBI Taxonomy" id="5516"/>
    <lineage>
        <taxon>Eukaryota</taxon>
        <taxon>Fungi</taxon>
        <taxon>Dikarya</taxon>
        <taxon>Ascomycota</taxon>
        <taxon>Pezizomycotina</taxon>
        <taxon>Sordariomycetes</taxon>
        <taxon>Hypocreomycetidae</taxon>
        <taxon>Hypocreales</taxon>
        <taxon>Nectriaceae</taxon>
        <taxon>Fusarium</taxon>
    </lineage>
</organism>
<evidence type="ECO:0000256" key="7">
    <source>
        <dbReference type="SAM" id="MobiDB-lite"/>
    </source>
</evidence>
<feature type="compositionally biased region" description="Basic and acidic residues" evidence="7">
    <location>
        <begin position="663"/>
        <end position="675"/>
    </location>
</feature>
<evidence type="ECO:0000256" key="3">
    <source>
        <dbReference type="ARBA" id="ARBA00023125"/>
    </source>
</evidence>
<feature type="region of interest" description="Disordered" evidence="7">
    <location>
        <begin position="663"/>
        <end position="687"/>
    </location>
</feature>
<dbReference type="PANTHER" id="PTHR31845">
    <property type="entry name" value="FINGER DOMAIN PROTEIN, PUTATIVE-RELATED"/>
    <property type="match status" value="1"/>
</dbReference>
<keyword evidence="10" id="KW-1185">Reference proteome</keyword>
<evidence type="ECO:0000256" key="4">
    <source>
        <dbReference type="ARBA" id="ARBA00023163"/>
    </source>
</evidence>
<comment type="subcellular location">
    <subcellularLocation>
        <location evidence="1">Nucleus</location>
    </subcellularLocation>
</comment>
<feature type="domain" description="Zn(2)-C6 fungal-type" evidence="8">
    <location>
        <begin position="19"/>
        <end position="51"/>
    </location>
</feature>
<dbReference type="Proteomes" id="UP000241587">
    <property type="component" value="Unassembled WGS sequence"/>
</dbReference>
<dbReference type="InterPro" id="IPR001138">
    <property type="entry name" value="Zn2Cys6_DnaBD"/>
</dbReference>
<dbReference type="PANTHER" id="PTHR31845:SF10">
    <property type="entry name" value="ZN(II)2CYS6 TRANSCRIPTION FACTOR (EUROFUNG)"/>
    <property type="match status" value="1"/>
</dbReference>
<dbReference type="GO" id="GO:0008270">
    <property type="term" value="F:zinc ion binding"/>
    <property type="evidence" value="ECO:0007669"/>
    <property type="project" value="InterPro"/>
</dbReference>
<dbReference type="OrthoDB" id="5226580at2759"/>
<dbReference type="PROSITE" id="PS00463">
    <property type="entry name" value="ZN2_CY6_FUNGAL_1"/>
    <property type="match status" value="1"/>
</dbReference>
<dbReference type="Gene3D" id="4.10.240.10">
    <property type="entry name" value="Zn(2)-C6 fungal-type DNA-binding domain"/>
    <property type="match status" value="1"/>
</dbReference>